<dbReference type="EMBL" id="LZPO01055738">
    <property type="protein sequence ID" value="OBS71682.1"/>
    <property type="molecule type" value="Genomic_DNA"/>
</dbReference>
<dbReference type="Proteomes" id="UP000092124">
    <property type="component" value="Unassembled WGS sequence"/>
</dbReference>
<organism evidence="1 2">
    <name type="scientific">Neotoma lepida</name>
    <name type="common">Desert woodrat</name>
    <dbReference type="NCBI Taxonomy" id="56216"/>
    <lineage>
        <taxon>Eukaryota</taxon>
        <taxon>Metazoa</taxon>
        <taxon>Chordata</taxon>
        <taxon>Craniata</taxon>
        <taxon>Vertebrata</taxon>
        <taxon>Euteleostomi</taxon>
        <taxon>Mammalia</taxon>
        <taxon>Eutheria</taxon>
        <taxon>Euarchontoglires</taxon>
        <taxon>Glires</taxon>
        <taxon>Rodentia</taxon>
        <taxon>Myomorpha</taxon>
        <taxon>Muroidea</taxon>
        <taxon>Cricetidae</taxon>
        <taxon>Neotominae</taxon>
        <taxon>Neotoma</taxon>
    </lineage>
</organism>
<accession>A0A1A6H234</accession>
<feature type="non-terminal residue" evidence="1">
    <location>
        <position position="202"/>
    </location>
</feature>
<evidence type="ECO:0000313" key="2">
    <source>
        <dbReference type="Proteomes" id="UP000092124"/>
    </source>
</evidence>
<proteinExistence type="predicted"/>
<gene>
    <name evidence="1" type="ORF">A6R68_13741</name>
</gene>
<sequence length="202" mass="22048">MELVVLMEVEASFCKQPLFAGDPIPAAGGSALGRDPYWSRCVICVWPPGTPLPLEEIHTGTPQMYGVQEQNYVAHIMAFAGCSKPYADCGLVPLPARAIMLKWQLDQIFEEDSSGDEKVLLAMEYLKQMSRFTLPMLKDAGFTSQSGPRGDLPVRSGAGSFRPLASGLALKRSWHQPFVWCPVNSAAENLAETMAGLGNRNM</sequence>
<keyword evidence="2" id="KW-1185">Reference proteome</keyword>
<dbReference type="AlphaFoldDB" id="A0A1A6H234"/>
<comment type="caution">
    <text evidence="1">The sequence shown here is derived from an EMBL/GenBank/DDBJ whole genome shotgun (WGS) entry which is preliminary data.</text>
</comment>
<evidence type="ECO:0000313" key="1">
    <source>
        <dbReference type="EMBL" id="OBS71682.1"/>
    </source>
</evidence>
<reference evidence="1 2" key="1">
    <citation type="submission" date="2016-06" db="EMBL/GenBank/DDBJ databases">
        <title>The Draft Genome Sequence and Annotation of the Desert Woodrat Neotoma lepida.</title>
        <authorList>
            <person name="Campbell M."/>
            <person name="Oakeson K.F."/>
            <person name="Yandell M."/>
            <person name="Halpert J.R."/>
            <person name="Dearing D."/>
        </authorList>
    </citation>
    <scope>NUCLEOTIDE SEQUENCE [LARGE SCALE GENOMIC DNA]</scope>
    <source>
        <strain evidence="1">417</strain>
        <tissue evidence="1">Liver</tissue>
    </source>
</reference>
<name>A0A1A6H234_NEOLE</name>
<protein>
    <submittedName>
        <fullName evidence="1">Uncharacterized protein</fullName>
    </submittedName>
</protein>